<proteinExistence type="predicted"/>
<sequence>MEEVGGNRLKWGISADLGSSCPGRCPEPDQSGDCGWFLRLSLAGLMPTFPSQHHSLLSWHPATNHTPDPEVLPSILSIGPSLNNLPSHPVLVSSPTVLPFLYATYHSSPAELSNPALSGSALILASSSRYLKDSACSLASSPTSKLIYSTILPWWDRVV</sequence>
<accession>A0A319CP61</accession>
<evidence type="ECO:0000313" key="2">
    <source>
        <dbReference type="Proteomes" id="UP000248405"/>
    </source>
</evidence>
<keyword evidence="2" id="KW-1185">Reference proteome</keyword>
<evidence type="ECO:0000313" key="1">
    <source>
        <dbReference type="EMBL" id="PYH70162.1"/>
    </source>
</evidence>
<dbReference type="GeneID" id="37206846"/>
<dbReference type="Proteomes" id="UP000248405">
    <property type="component" value="Unassembled WGS sequence"/>
</dbReference>
<protein>
    <submittedName>
        <fullName evidence="1">Uncharacterized protein</fullName>
    </submittedName>
</protein>
<name>A0A319CP61_ASPVC</name>
<organism evidence="1 2">
    <name type="scientific">Aspergillus vadensis (strain CBS 113365 / IMI 142717 / IBT 24658)</name>
    <dbReference type="NCBI Taxonomy" id="1448311"/>
    <lineage>
        <taxon>Eukaryota</taxon>
        <taxon>Fungi</taxon>
        <taxon>Dikarya</taxon>
        <taxon>Ascomycota</taxon>
        <taxon>Pezizomycotina</taxon>
        <taxon>Eurotiomycetes</taxon>
        <taxon>Eurotiomycetidae</taxon>
        <taxon>Eurotiales</taxon>
        <taxon>Aspergillaceae</taxon>
        <taxon>Aspergillus</taxon>
        <taxon>Aspergillus subgen. Circumdati</taxon>
    </lineage>
</organism>
<dbReference type="EMBL" id="KZ821621">
    <property type="protein sequence ID" value="PYH70162.1"/>
    <property type="molecule type" value="Genomic_DNA"/>
</dbReference>
<reference evidence="1" key="1">
    <citation type="submission" date="2016-12" db="EMBL/GenBank/DDBJ databases">
        <title>The genomes of Aspergillus section Nigri reveals drivers in fungal speciation.</title>
        <authorList>
            <consortium name="DOE Joint Genome Institute"/>
            <person name="Vesth T.C."/>
            <person name="Nybo J."/>
            <person name="Theobald S."/>
            <person name="Brandl J."/>
            <person name="Frisvad J.C."/>
            <person name="Nielsen K.F."/>
            <person name="Lyhne E.K."/>
            <person name="Kogle M.E."/>
            <person name="Kuo A."/>
            <person name="Riley R."/>
            <person name="Clum A."/>
            <person name="Nolan M."/>
            <person name="Lipzen A."/>
            <person name="Salamov A."/>
            <person name="Henrissat B."/>
            <person name="Wiebenga A."/>
            <person name="De Vries R.P."/>
            <person name="Grigoriev I.V."/>
            <person name="Mortensen U.H."/>
            <person name="Andersen M.R."/>
            <person name="Baker S.E."/>
        </authorList>
    </citation>
    <scope>NUCLEOTIDE SEQUENCE [LARGE SCALE GENOMIC DNA]</scope>
    <source>
        <strain evidence="1">CBS 113365</strain>
    </source>
</reference>
<gene>
    <name evidence="1" type="ORF">BO88DRAFT_257377</name>
</gene>
<dbReference type="AlphaFoldDB" id="A0A319CP61"/>
<dbReference type="RefSeq" id="XP_025563956.1">
    <property type="nucleotide sequence ID" value="XM_025702254.1"/>
</dbReference>